<evidence type="ECO:0000313" key="4">
    <source>
        <dbReference type="Proteomes" id="UP000002051"/>
    </source>
</evidence>
<proteinExistence type="predicted"/>
<accession>Q2HTN7</accession>
<dbReference type="Proteomes" id="UP000002051">
    <property type="component" value="Unassembled WGS sequence"/>
</dbReference>
<evidence type="ECO:0000313" key="3">
    <source>
        <dbReference type="EnsemblPlants" id="AES82537"/>
    </source>
</evidence>
<dbReference type="EnsemblPlants" id="AES82537">
    <property type="protein sequence ID" value="AES82537"/>
    <property type="gene ID" value="MTR_7g113840"/>
</dbReference>
<dbReference type="EMBL" id="CM001223">
    <property type="protein sequence ID" value="AES82537.1"/>
    <property type="molecule type" value="Genomic_DNA"/>
</dbReference>
<reference evidence="2 4" key="4">
    <citation type="journal article" date="2014" name="BMC Genomics">
        <title>An improved genome release (version Mt4.0) for the model legume Medicago truncatula.</title>
        <authorList>
            <person name="Tang H."/>
            <person name="Krishnakumar V."/>
            <person name="Bidwell S."/>
            <person name="Rosen B."/>
            <person name="Chan A."/>
            <person name="Zhou S."/>
            <person name="Gentzbittel L."/>
            <person name="Childs K.L."/>
            <person name="Yandell M."/>
            <person name="Gundlach H."/>
            <person name="Mayer K.F."/>
            <person name="Schwartz D.C."/>
            <person name="Town C.D."/>
        </authorList>
    </citation>
    <scope>GENOME REANNOTATION</scope>
    <source>
        <strain evidence="3 4">cv. Jemalong A17</strain>
    </source>
</reference>
<keyword evidence="4" id="KW-1185">Reference proteome</keyword>
<sequence>MDVRKYGFENLRRTQSIDWRIMVLEEGFWGVTKKEGIGFLKIKFYERVILSFWGATMINYGASRKTLNSIMALVNLGSAGSGRVGSVCPTLLYTVYVHSRTFICWEMMNCVLGQVKKSNIEVFS</sequence>
<organism evidence="1">
    <name type="scientific">Medicago truncatula</name>
    <name type="common">Barrel medic</name>
    <name type="synonym">Medicago tribuloides</name>
    <dbReference type="NCBI Taxonomy" id="3880"/>
    <lineage>
        <taxon>Eukaryota</taxon>
        <taxon>Viridiplantae</taxon>
        <taxon>Streptophyta</taxon>
        <taxon>Embryophyta</taxon>
        <taxon>Tracheophyta</taxon>
        <taxon>Spermatophyta</taxon>
        <taxon>Magnoliopsida</taxon>
        <taxon>eudicotyledons</taxon>
        <taxon>Gunneridae</taxon>
        <taxon>Pentapetalae</taxon>
        <taxon>rosids</taxon>
        <taxon>fabids</taxon>
        <taxon>Fabales</taxon>
        <taxon>Fabaceae</taxon>
        <taxon>Papilionoideae</taxon>
        <taxon>50 kb inversion clade</taxon>
        <taxon>NPAAA clade</taxon>
        <taxon>Hologalegina</taxon>
        <taxon>IRL clade</taxon>
        <taxon>Trifolieae</taxon>
        <taxon>Medicago</taxon>
    </lineage>
</organism>
<dbReference type="EMBL" id="AC150244">
    <property type="protein sequence ID" value="ABD32379.2"/>
    <property type="molecule type" value="Genomic_DNA"/>
</dbReference>
<name>Q2HTN7_MEDTR</name>
<gene>
    <name evidence="2" type="ordered locus">MTR_7g113840</name>
    <name evidence="1" type="ORF">MtrDRAFT_AC150244g29v2</name>
</gene>
<reference evidence="3" key="5">
    <citation type="submission" date="2015-04" db="UniProtKB">
        <authorList>
            <consortium name="EnsemblPlants"/>
        </authorList>
    </citation>
    <scope>IDENTIFICATION</scope>
    <source>
        <strain evidence="3">cv. Jemalong A17</strain>
    </source>
</reference>
<reference evidence="2 4" key="3">
    <citation type="journal article" date="2011" name="Nature">
        <title>The Medicago genome provides insight into the evolution of rhizobial symbioses.</title>
        <authorList>
            <person name="Young N.D."/>
            <person name="Debelle F."/>
            <person name="Oldroyd G.E."/>
            <person name="Geurts R."/>
            <person name="Cannon S.B."/>
            <person name="Udvardi M.K."/>
            <person name="Benedito V.A."/>
            <person name="Mayer K.F."/>
            <person name="Gouzy J."/>
            <person name="Schoof H."/>
            <person name="Van de Peer Y."/>
            <person name="Proost S."/>
            <person name="Cook D.R."/>
            <person name="Meyers B.C."/>
            <person name="Spannagl M."/>
            <person name="Cheung F."/>
            <person name="De Mita S."/>
            <person name="Krishnakumar V."/>
            <person name="Gundlach H."/>
            <person name="Zhou S."/>
            <person name="Mudge J."/>
            <person name="Bharti A.K."/>
            <person name="Murray J.D."/>
            <person name="Naoumkina M.A."/>
            <person name="Rosen B."/>
            <person name="Silverstein K.A."/>
            <person name="Tang H."/>
            <person name="Rombauts S."/>
            <person name="Zhao P.X."/>
            <person name="Zhou P."/>
            <person name="Barbe V."/>
            <person name="Bardou P."/>
            <person name="Bechner M."/>
            <person name="Bellec A."/>
            <person name="Berger A."/>
            <person name="Berges H."/>
            <person name="Bidwell S."/>
            <person name="Bisseling T."/>
            <person name="Choisne N."/>
            <person name="Couloux A."/>
            <person name="Denny R."/>
            <person name="Deshpande S."/>
            <person name="Dai X."/>
            <person name="Doyle J.J."/>
            <person name="Dudez A.M."/>
            <person name="Farmer A.D."/>
            <person name="Fouteau S."/>
            <person name="Franken C."/>
            <person name="Gibelin C."/>
            <person name="Gish J."/>
            <person name="Goldstein S."/>
            <person name="Gonzalez A.J."/>
            <person name="Green P.J."/>
            <person name="Hallab A."/>
            <person name="Hartog M."/>
            <person name="Hua A."/>
            <person name="Humphray S.J."/>
            <person name="Jeong D.H."/>
            <person name="Jing Y."/>
            <person name="Jocker A."/>
            <person name="Kenton S.M."/>
            <person name="Kim D.J."/>
            <person name="Klee K."/>
            <person name="Lai H."/>
            <person name="Lang C."/>
            <person name="Lin S."/>
            <person name="Macmil S.L."/>
            <person name="Magdelenat G."/>
            <person name="Matthews L."/>
            <person name="McCorrison J."/>
            <person name="Monaghan E.L."/>
            <person name="Mun J.H."/>
            <person name="Najar F.Z."/>
            <person name="Nicholson C."/>
            <person name="Noirot C."/>
            <person name="O'Bleness M."/>
            <person name="Paule C.R."/>
            <person name="Poulain J."/>
            <person name="Prion F."/>
            <person name="Qin B."/>
            <person name="Qu C."/>
            <person name="Retzel E.F."/>
            <person name="Riddle C."/>
            <person name="Sallet E."/>
            <person name="Samain S."/>
            <person name="Samson N."/>
            <person name="Sanders I."/>
            <person name="Saurat O."/>
            <person name="Scarpelli C."/>
            <person name="Schiex T."/>
            <person name="Segurens B."/>
            <person name="Severin A.J."/>
            <person name="Sherrier D.J."/>
            <person name="Shi R."/>
            <person name="Sims S."/>
            <person name="Singer S.R."/>
            <person name="Sinharoy S."/>
            <person name="Sterck L."/>
            <person name="Viollet A."/>
            <person name="Wang B.B."/>
            <person name="Wang K."/>
            <person name="Wang M."/>
            <person name="Wang X."/>
            <person name="Warfsmann J."/>
            <person name="Weissenbach J."/>
            <person name="White D.D."/>
            <person name="White J.D."/>
            <person name="Wiley G.B."/>
            <person name="Wincker P."/>
            <person name="Xing Y."/>
            <person name="Yang L."/>
            <person name="Yao Z."/>
            <person name="Ying F."/>
            <person name="Zhai J."/>
            <person name="Zhou L."/>
            <person name="Zuber A."/>
            <person name="Denarie J."/>
            <person name="Dixon R.A."/>
            <person name="May G.D."/>
            <person name="Schwartz D.C."/>
            <person name="Rogers J."/>
            <person name="Quetier F."/>
            <person name="Town C.D."/>
            <person name="Roe B.A."/>
        </authorList>
    </citation>
    <scope>NUCLEOTIDE SEQUENCE [LARGE SCALE GENOMIC DNA]</scope>
    <source>
        <strain evidence="2">A17</strain>
        <strain evidence="3 4">cv. Jemalong A17</strain>
    </source>
</reference>
<protein>
    <submittedName>
        <fullName evidence="1 3">Uncharacterized protein</fullName>
    </submittedName>
</protein>
<dbReference type="HOGENOM" id="CLU_2007340_0_0_1"/>
<evidence type="ECO:0000313" key="1">
    <source>
        <dbReference type="EMBL" id="ABD32379.2"/>
    </source>
</evidence>
<evidence type="ECO:0000313" key="2">
    <source>
        <dbReference type="EMBL" id="AES82537.1"/>
    </source>
</evidence>
<dbReference type="PaxDb" id="3880-AES82537"/>
<reference evidence="1" key="2">
    <citation type="submission" date="2007-03" db="EMBL/GenBank/DDBJ databases">
        <authorList>
            <consortium name="The International Medicago Genome Annotation Group"/>
        </authorList>
    </citation>
    <scope>NUCLEOTIDE SEQUENCE</scope>
</reference>
<dbReference type="AlphaFoldDB" id="Q2HTN7"/>
<reference evidence="1" key="1">
    <citation type="submission" date="2004-08" db="EMBL/GenBank/DDBJ databases">
        <authorList>
            <person name="Town C.D."/>
        </authorList>
    </citation>
    <scope>NUCLEOTIDE SEQUENCE</scope>
</reference>